<evidence type="ECO:0000313" key="1">
    <source>
        <dbReference type="EMBL" id="KAJ9653578.1"/>
    </source>
</evidence>
<gene>
    <name evidence="1" type="ORF">H2198_007242</name>
</gene>
<proteinExistence type="predicted"/>
<organism evidence="1 2">
    <name type="scientific">Neophaeococcomyces mojaviensis</name>
    <dbReference type="NCBI Taxonomy" id="3383035"/>
    <lineage>
        <taxon>Eukaryota</taxon>
        <taxon>Fungi</taxon>
        <taxon>Dikarya</taxon>
        <taxon>Ascomycota</taxon>
        <taxon>Pezizomycotina</taxon>
        <taxon>Eurotiomycetes</taxon>
        <taxon>Chaetothyriomycetidae</taxon>
        <taxon>Chaetothyriales</taxon>
        <taxon>Chaetothyriales incertae sedis</taxon>
        <taxon>Neophaeococcomyces</taxon>
    </lineage>
</organism>
<protein>
    <submittedName>
        <fullName evidence="1">Uncharacterized protein</fullName>
    </submittedName>
</protein>
<evidence type="ECO:0000313" key="2">
    <source>
        <dbReference type="Proteomes" id="UP001172386"/>
    </source>
</evidence>
<reference evidence="1" key="1">
    <citation type="submission" date="2022-10" db="EMBL/GenBank/DDBJ databases">
        <title>Culturing micro-colonial fungi from biological soil crusts in the Mojave desert and describing Neophaeococcomyces mojavensis, and introducing the new genera and species Taxawa tesnikishii.</title>
        <authorList>
            <person name="Kurbessoian T."/>
            <person name="Stajich J.E."/>
        </authorList>
    </citation>
    <scope>NUCLEOTIDE SEQUENCE</scope>
    <source>
        <strain evidence="1">JES_112</strain>
    </source>
</reference>
<dbReference type="EMBL" id="JAPDRQ010000149">
    <property type="protein sequence ID" value="KAJ9653578.1"/>
    <property type="molecule type" value="Genomic_DNA"/>
</dbReference>
<sequence length="270" mass="28785">MNTIRASFGRLENRVAIVTGASSGIGRAIALTYAREGASVVCADIRESVDRNEQPTNQAIRDMGGKSIFWRTDVGDSTSMKTLVEATVQEFGKVDIMVNNAGIAPEASNHLPIYETSEATYDSTMRINSKGVWLGCKYAGQQMIKQNVEAGDSRGWIVNIASVLGLTGKAGTSAYTASKGSVISLTRAVAMDYAPHNIHCNVICPGFTRTAMIQQMCEEDGTRKVLDAAHPLKGLGQPDDIAKAALFFASGDSNWITAVTLPVDGGYVAQ</sequence>
<accession>A0ACC3A115</accession>
<comment type="caution">
    <text evidence="1">The sequence shown here is derived from an EMBL/GenBank/DDBJ whole genome shotgun (WGS) entry which is preliminary data.</text>
</comment>
<dbReference type="Proteomes" id="UP001172386">
    <property type="component" value="Unassembled WGS sequence"/>
</dbReference>
<keyword evidence="2" id="KW-1185">Reference proteome</keyword>
<name>A0ACC3A115_9EURO</name>